<keyword evidence="2" id="KW-0238">DNA-binding</keyword>
<sequence>MKRRKLSDDVRLRLEEMIRDEIYPEGSHLPSERDLMELFDVGRPSIREALFSLERMGLVRIHTGERPRVTRPTMRDMMSALAGTANLLLDQPSGVEHFEQAREFLEVSVAHHAARHATPDQIAALEAALEDNERAIPRARAFAITDVAFHRVLTEIPGNPIFVAMHEAIVDWMINRRTLPSAAEQGNRQSFAGHQRIVDAIRRREPEAAADAMRDHLEHAQRRFNQKRTTQQEETT</sequence>
<gene>
    <name evidence="5" type="primary">nanR</name>
    <name evidence="5" type="ORF">P1J78_03730</name>
</gene>
<evidence type="ECO:0000256" key="2">
    <source>
        <dbReference type="ARBA" id="ARBA00023125"/>
    </source>
</evidence>
<evidence type="ECO:0000259" key="4">
    <source>
        <dbReference type="PROSITE" id="PS50949"/>
    </source>
</evidence>
<dbReference type="SMART" id="SM00345">
    <property type="entry name" value="HTH_GNTR"/>
    <property type="match status" value="1"/>
</dbReference>
<reference evidence="5" key="1">
    <citation type="submission" date="2023-03" db="EMBL/GenBank/DDBJ databases">
        <title>Multiphase analysis and comparison of six strains from genera Psychromarinibacter, Lutimaribacter, and Maritimibacter, including a novel species: Psychromarinibacter sediminicola sp. nov.</title>
        <authorList>
            <person name="Wang Y.-H."/>
            <person name="Ye M.-Q."/>
            <person name="Du Z.-J."/>
        </authorList>
    </citation>
    <scope>NUCLEOTIDE SEQUENCE</scope>
    <source>
        <strain evidence="5">C21-152</strain>
    </source>
</reference>
<evidence type="ECO:0000256" key="1">
    <source>
        <dbReference type="ARBA" id="ARBA00023015"/>
    </source>
</evidence>
<feature type="domain" description="HTH gntR-type" evidence="4">
    <location>
        <begin position="4"/>
        <end position="72"/>
    </location>
</feature>
<dbReference type="GO" id="GO:0003677">
    <property type="term" value="F:DNA binding"/>
    <property type="evidence" value="ECO:0007669"/>
    <property type="project" value="UniProtKB-KW"/>
</dbReference>
<dbReference type="InterPro" id="IPR000524">
    <property type="entry name" value="Tscrpt_reg_HTH_GntR"/>
</dbReference>
<dbReference type="AlphaFoldDB" id="A0AAE3NPX1"/>
<keyword evidence="3" id="KW-0804">Transcription</keyword>
<dbReference type="SUPFAM" id="SSF46785">
    <property type="entry name" value="Winged helix' DNA-binding domain"/>
    <property type="match status" value="1"/>
</dbReference>
<keyword evidence="6" id="KW-1185">Reference proteome</keyword>
<protein>
    <submittedName>
        <fullName evidence="5">Transcriptional regulator NanR</fullName>
    </submittedName>
</protein>
<dbReference type="SUPFAM" id="SSF48008">
    <property type="entry name" value="GntR ligand-binding domain-like"/>
    <property type="match status" value="1"/>
</dbReference>
<dbReference type="Gene3D" id="1.20.120.530">
    <property type="entry name" value="GntR ligand-binding domain-like"/>
    <property type="match status" value="1"/>
</dbReference>
<dbReference type="EMBL" id="JARGYC010000006">
    <property type="protein sequence ID" value="MDF0599836.1"/>
    <property type="molecule type" value="Genomic_DNA"/>
</dbReference>
<dbReference type="InterPro" id="IPR011711">
    <property type="entry name" value="GntR_C"/>
</dbReference>
<dbReference type="InterPro" id="IPR008920">
    <property type="entry name" value="TF_FadR/GntR_C"/>
</dbReference>
<keyword evidence="1" id="KW-0805">Transcription regulation</keyword>
<accession>A0AAE3NPX1</accession>
<dbReference type="Proteomes" id="UP001220964">
    <property type="component" value="Unassembled WGS sequence"/>
</dbReference>
<dbReference type="Pfam" id="PF00392">
    <property type="entry name" value="GntR"/>
    <property type="match status" value="1"/>
</dbReference>
<dbReference type="GO" id="GO:0003700">
    <property type="term" value="F:DNA-binding transcription factor activity"/>
    <property type="evidence" value="ECO:0007669"/>
    <property type="project" value="InterPro"/>
</dbReference>
<dbReference type="PANTHER" id="PTHR43537:SF53">
    <property type="entry name" value="HTH-TYPE TRANSCRIPTIONAL REPRESSOR NANR"/>
    <property type="match status" value="1"/>
</dbReference>
<dbReference type="CDD" id="cd07377">
    <property type="entry name" value="WHTH_GntR"/>
    <property type="match status" value="1"/>
</dbReference>
<evidence type="ECO:0000313" key="6">
    <source>
        <dbReference type="Proteomes" id="UP001220964"/>
    </source>
</evidence>
<dbReference type="PROSITE" id="PS50949">
    <property type="entry name" value="HTH_GNTR"/>
    <property type="match status" value="1"/>
</dbReference>
<dbReference type="SMART" id="SM00895">
    <property type="entry name" value="FCD"/>
    <property type="match status" value="1"/>
</dbReference>
<dbReference type="Gene3D" id="1.10.10.10">
    <property type="entry name" value="Winged helix-like DNA-binding domain superfamily/Winged helix DNA-binding domain"/>
    <property type="match status" value="1"/>
</dbReference>
<dbReference type="InterPro" id="IPR036388">
    <property type="entry name" value="WH-like_DNA-bd_sf"/>
</dbReference>
<dbReference type="NCBIfam" id="NF003011">
    <property type="entry name" value="PRK03837.1"/>
    <property type="match status" value="1"/>
</dbReference>
<comment type="caution">
    <text evidence="5">The sequence shown here is derived from an EMBL/GenBank/DDBJ whole genome shotgun (WGS) entry which is preliminary data.</text>
</comment>
<dbReference type="InterPro" id="IPR036390">
    <property type="entry name" value="WH_DNA-bd_sf"/>
</dbReference>
<dbReference type="PANTHER" id="PTHR43537">
    <property type="entry name" value="TRANSCRIPTIONAL REGULATOR, GNTR FAMILY"/>
    <property type="match status" value="1"/>
</dbReference>
<evidence type="ECO:0000256" key="3">
    <source>
        <dbReference type="ARBA" id="ARBA00023163"/>
    </source>
</evidence>
<organism evidence="5 6">
    <name type="scientific">Psychromarinibacter sediminicola</name>
    <dbReference type="NCBI Taxonomy" id="3033385"/>
    <lineage>
        <taxon>Bacteria</taxon>
        <taxon>Pseudomonadati</taxon>
        <taxon>Pseudomonadota</taxon>
        <taxon>Alphaproteobacteria</taxon>
        <taxon>Rhodobacterales</taxon>
        <taxon>Paracoccaceae</taxon>
        <taxon>Psychromarinibacter</taxon>
    </lineage>
</organism>
<name>A0AAE3NPX1_9RHOB</name>
<evidence type="ECO:0000313" key="5">
    <source>
        <dbReference type="EMBL" id="MDF0599836.1"/>
    </source>
</evidence>
<dbReference type="PRINTS" id="PR00035">
    <property type="entry name" value="HTHGNTR"/>
</dbReference>
<proteinExistence type="predicted"/>
<dbReference type="Pfam" id="PF07729">
    <property type="entry name" value="FCD"/>
    <property type="match status" value="1"/>
</dbReference>